<reference evidence="1 2" key="1">
    <citation type="submission" date="2020-04" db="EMBL/GenBank/DDBJ databases">
        <title>Arthrobacter sp. nov.</title>
        <authorList>
            <person name="Liu S."/>
        </authorList>
    </citation>
    <scope>NUCLEOTIDE SEQUENCE [LARGE SCALE GENOMIC DNA]</scope>
    <source>
        <strain evidence="1 2">E918</strain>
    </source>
</reference>
<proteinExistence type="predicted"/>
<dbReference type="EMBL" id="JAAZSQ010000039">
    <property type="protein sequence ID" value="NKX56827.1"/>
    <property type="molecule type" value="Genomic_DNA"/>
</dbReference>
<dbReference type="Proteomes" id="UP000544090">
    <property type="component" value="Unassembled WGS sequence"/>
</dbReference>
<accession>A0A7X6K801</accession>
<dbReference type="PROSITE" id="PS51257">
    <property type="entry name" value="PROKAR_LIPOPROTEIN"/>
    <property type="match status" value="1"/>
</dbReference>
<keyword evidence="2" id="KW-1185">Reference proteome</keyword>
<organism evidence="1 2">
    <name type="scientific">Arthrobacter mobilis</name>
    <dbReference type="NCBI Taxonomy" id="2724944"/>
    <lineage>
        <taxon>Bacteria</taxon>
        <taxon>Bacillati</taxon>
        <taxon>Actinomycetota</taxon>
        <taxon>Actinomycetes</taxon>
        <taxon>Micrococcales</taxon>
        <taxon>Micrococcaceae</taxon>
        <taxon>Arthrobacter</taxon>
    </lineage>
</organism>
<evidence type="ECO:0000313" key="2">
    <source>
        <dbReference type="Proteomes" id="UP000544090"/>
    </source>
</evidence>
<evidence type="ECO:0000313" key="1">
    <source>
        <dbReference type="EMBL" id="NKX56827.1"/>
    </source>
</evidence>
<dbReference type="AlphaFoldDB" id="A0A7X6K801"/>
<name>A0A7X6K801_9MICC</name>
<comment type="caution">
    <text evidence="1">The sequence shown here is derived from an EMBL/GenBank/DDBJ whole genome shotgun (WGS) entry which is preliminary data.</text>
</comment>
<evidence type="ECO:0008006" key="3">
    <source>
        <dbReference type="Google" id="ProtNLM"/>
    </source>
</evidence>
<sequence length="149" mass="14893">MRSILAVLAMALLTGCTGGDGGGNIAALEAPRTGKDALPAGKEYLGVVPDSTRLAGEKGGYVFYLARRADDPSGTEACAVIGRTGDGTGWSAGCSTALSAAAESVTLESGGVKAAVVTDGYDPQEKLDAGWEQLGNNLLVLVPQAVPGP</sequence>
<protein>
    <recommendedName>
        <fullName evidence="3">Lipoprotein</fullName>
    </recommendedName>
</protein>
<dbReference type="RefSeq" id="WP_168489357.1">
    <property type="nucleotide sequence ID" value="NZ_JAAZSQ010000039.1"/>
</dbReference>
<gene>
    <name evidence="1" type="ORF">HGG74_20355</name>
</gene>